<accession>A0ABV5NI00</accession>
<dbReference type="Gene3D" id="2.60.290.11">
    <property type="entry name" value="TM1070-like"/>
    <property type="match status" value="1"/>
</dbReference>
<evidence type="ECO:0000313" key="2">
    <source>
        <dbReference type="Proteomes" id="UP001589568"/>
    </source>
</evidence>
<proteinExistence type="predicted"/>
<organism evidence="1 2">
    <name type="scientific">Nonomuraea salmonea</name>
    <dbReference type="NCBI Taxonomy" id="46181"/>
    <lineage>
        <taxon>Bacteria</taxon>
        <taxon>Bacillati</taxon>
        <taxon>Actinomycetota</taxon>
        <taxon>Actinomycetes</taxon>
        <taxon>Streptosporangiales</taxon>
        <taxon>Streptosporangiaceae</taxon>
        <taxon>Nonomuraea</taxon>
    </lineage>
</organism>
<reference evidence="1 2" key="1">
    <citation type="submission" date="2024-09" db="EMBL/GenBank/DDBJ databases">
        <authorList>
            <person name="Sun Q."/>
            <person name="Mori K."/>
        </authorList>
    </citation>
    <scope>NUCLEOTIDE SEQUENCE [LARGE SCALE GENOMIC DNA]</scope>
    <source>
        <strain evidence="1 2">JCM 3324</strain>
    </source>
</reference>
<dbReference type="RefSeq" id="WP_379483013.1">
    <property type="nucleotide sequence ID" value="NZ_JBHMCF010000010.1"/>
</dbReference>
<comment type="caution">
    <text evidence="1">The sequence shown here is derived from an EMBL/GenBank/DDBJ whole genome shotgun (WGS) entry which is preliminary data.</text>
</comment>
<evidence type="ECO:0000313" key="1">
    <source>
        <dbReference type="EMBL" id="MFB9469925.1"/>
    </source>
</evidence>
<name>A0ABV5NI00_9ACTN</name>
<keyword evidence="2" id="KW-1185">Reference proteome</keyword>
<protein>
    <submittedName>
        <fullName evidence="1">Sensory rhodopsin transducer</fullName>
    </submittedName>
</protein>
<dbReference type="Proteomes" id="UP001589568">
    <property type="component" value="Unassembled WGS sequence"/>
</dbReference>
<dbReference type="Pfam" id="PF07100">
    <property type="entry name" value="ASRT"/>
    <property type="match status" value="1"/>
</dbReference>
<dbReference type="InterPro" id="IPR009794">
    <property type="entry name" value="ASRT"/>
</dbReference>
<dbReference type="SUPFAM" id="SSF89232">
    <property type="entry name" value="Hypothetical protein TM1070"/>
    <property type="match status" value="1"/>
</dbReference>
<dbReference type="InterPro" id="IPR036698">
    <property type="entry name" value="TM1070-like_sf"/>
</dbReference>
<sequence>MSTMAGSWKMTITDGCRPGDRLSLLNLSPGPAHVEVTLCAQGDRPRGPIRLTIPPRRTRSSVVEDLMDEAGTMAPGPAYTVVVVSDAPVLVQPHRAGRQAPELTRPAA</sequence>
<dbReference type="EMBL" id="JBHMCF010000010">
    <property type="protein sequence ID" value="MFB9469925.1"/>
    <property type="molecule type" value="Genomic_DNA"/>
</dbReference>
<gene>
    <name evidence="1" type="ORF">ACFFR3_10445</name>
</gene>